<comment type="similarity">
    <text evidence="1">Belongs to the LysR transcriptional regulatory family.</text>
</comment>
<evidence type="ECO:0000256" key="3">
    <source>
        <dbReference type="ARBA" id="ARBA00023125"/>
    </source>
</evidence>
<dbReference type="AlphaFoldDB" id="A0A1H8XUZ9"/>
<keyword evidence="4" id="KW-0804">Transcription</keyword>
<keyword evidence="2" id="KW-0805">Transcription regulation</keyword>
<dbReference type="GO" id="GO:0003677">
    <property type="term" value="F:DNA binding"/>
    <property type="evidence" value="ECO:0007669"/>
    <property type="project" value="UniProtKB-KW"/>
</dbReference>
<gene>
    <name evidence="6" type="ORF">SAMN04490178_12953</name>
</gene>
<evidence type="ECO:0000313" key="6">
    <source>
        <dbReference type="EMBL" id="SEP43118.1"/>
    </source>
</evidence>
<dbReference type="PANTHER" id="PTHR30346">
    <property type="entry name" value="TRANSCRIPTIONAL DUAL REGULATOR HCAR-RELATED"/>
    <property type="match status" value="1"/>
</dbReference>
<name>A0A1H8XUZ9_9FIRM</name>
<dbReference type="FunFam" id="1.10.10.10:FF:000001">
    <property type="entry name" value="LysR family transcriptional regulator"/>
    <property type="match status" value="1"/>
</dbReference>
<evidence type="ECO:0000256" key="4">
    <source>
        <dbReference type="ARBA" id="ARBA00023163"/>
    </source>
</evidence>
<sequence length="293" mass="33284">MEFRQLKYFLTVAEEGQITKAAERLHITQPPLSQQLILLERELGVKLLERNRKQVTLTEAGHVLHKRAEQMLELMRVTTDEIREVAEGVNGKLTIGTITSSGRSILPEHIQEFHKLYPKVSFDLRQGETHSILELLQAGIIELGIVRFPFDFTLYDFIALPEEPMVAVAKPPVFGESRGGSVRLDELRSEALLIHRRHENIILEYCHQMGFEPDILCTSDDITPLLIWARLGLGIAIVPQSSVHIFVGSALCVRQITSPLITTTRAVIWHKKRVLSPVAARFVEMFREPDEKT</sequence>
<dbReference type="SUPFAM" id="SSF53850">
    <property type="entry name" value="Periplasmic binding protein-like II"/>
    <property type="match status" value="1"/>
</dbReference>
<dbReference type="CDD" id="cd05466">
    <property type="entry name" value="PBP2_LTTR_substrate"/>
    <property type="match status" value="1"/>
</dbReference>
<evidence type="ECO:0000259" key="5">
    <source>
        <dbReference type="PROSITE" id="PS50931"/>
    </source>
</evidence>
<feature type="domain" description="HTH lysR-type" evidence="5">
    <location>
        <begin position="1"/>
        <end position="58"/>
    </location>
</feature>
<dbReference type="InterPro" id="IPR005119">
    <property type="entry name" value="LysR_subst-bd"/>
</dbReference>
<dbReference type="Gene3D" id="1.10.10.10">
    <property type="entry name" value="Winged helix-like DNA-binding domain superfamily/Winged helix DNA-binding domain"/>
    <property type="match status" value="1"/>
</dbReference>
<dbReference type="Gene3D" id="3.40.190.10">
    <property type="entry name" value="Periplasmic binding protein-like II"/>
    <property type="match status" value="2"/>
</dbReference>
<dbReference type="GO" id="GO:0032993">
    <property type="term" value="C:protein-DNA complex"/>
    <property type="evidence" value="ECO:0007669"/>
    <property type="project" value="TreeGrafter"/>
</dbReference>
<dbReference type="InterPro" id="IPR036388">
    <property type="entry name" value="WH-like_DNA-bd_sf"/>
</dbReference>
<organism evidence="6 7">
    <name type="scientific">Propionispora vibrioides</name>
    <dbReference type="NCBI Taxonomy" id="112903"/>
    <lineage>
        <taxon>Bacteria</taxon>
        <taxon>Bacillati</taxon>
        <taxon>Bacillota</taxon>
        <taxon>Negativicutes</taxon>
        <taxon>Selenomonadales</taxon>
        <taxon>Sporomusaceae</taxon>
        <taxon>Propionispora</taxon>
    </lineage>
</organism>
<dbReference type="PROSITE" id="PS50931">
    <property type="entry name" value="HTH_LYSR"/>
    <property type="match status" value="1"/>
</dbReference>
<dbReference type="InterPro" id="IPR000847">
    <property type="entry name" value="LysR_HTH_N"/>
</dbReference>
<keyword evidence="3 6" id="KW-0238">DNA-binding</keyword>
<proteinExistence type="inferred from homology"/>
<dbReference type="Pfam" id="PF03466">
    <property type="entry name" value="LysR_substrate"/>
    <property type="match status" value="1"/>
</dbReference>
<evidence type="ECO:0000313" key="7">
    <source>
        <dbReference type="Proteomes" id="UP000198847"/>
    </source>
</evidence>
<dbReference type="SUPFAM" id="SSF46785">
    <property type="entry name" value="Winged helix' DNA-binding domain"/>
    <property type="match status" value="1"/>
</dbReference>
<protein>
    <submittedName>
        <fullName evidence="6">DNA-binding transcriptional regulator, LysR family</fullName>
    </submittedName>
</protein>
<keyword evidence="7" id="KW-1185">Reference proteome</keyword>
<dbReference type="PANTHER" id="PTHR30346:SF28">
    <property type="entry name" value="HTH-TYPE TRANSCRIPTIONAL REGULATOR CYNR"/>
    <property type="match status" value="1"/>
</dbReference>
<evidence type="ECO:0000256" key="1">
    <source>
        <dbReference type="ARBA" id="ARBA00009437"/>
    </source>
</evidence>
<dbReference type="Proteomes" id="UP000198847">
    <property type="component" value="Unassembled WGS sequence"/>
</dbReference>
<dbReference type="PRINTS" id="PR00039">
    <property type="entry name" value="HTHLYSR"/>
</dbReference>
<dbReference type="InterPro" id="IPR036390">
    <property type="entry name" value="WH_DNA-bd_sf"/>
</dbReference>
<dbReference type="GO" id="GO:0003700">
    <property type="term" value="F:DNA-binding transcription factor activity"/>
    <property type="evidence" value="ECO:0007669"/>
    <property type="project" value="InterPro"/>
</dbReference>
<dbReference type="EMBL" id="FODY01000029">
    <property type="protein sequence ID" value="SEP43118.1"/>
    <property type="molecule type" value="Genomic_DNA"/>
</dbReference>
<reference evidence="6 7" key="1">
    <citation type="submission" date="2016-10" db="EMBL/GenBank/DDBJ databases">
        <authorList>
            <person name="de Groot N.N."/>
        </authorList>
    </citation>
    <scope>NUCLEOTIDE SEQUENCE [LARGE SCALE GENOMIC DNA]</scope>
    <source>
        <strain evidence="6 7">DSM 13305</strain>
    </source>
</reference>
<evidence type="ECO:0000256" key="2">
    <source>
        <dbReference type="ARBA" id="ARBA00023015"/>
    </source>
</evidence>
<dbReference type="RefSeq" id="WP_177173667.1">
    <property type="nucleotide sequence ID" value="NZ_FODY01000029.1"/>
</dbReference>
<dbReference type="STRING" id="112903.SAMN04490178_12953"/>
<dbReference type="Pfam" id="PF00126">
    <property type="entry name" value="HTH_1"/>
    <property type="match status" value="1"/>
</dbReference>
<accession>A0A1H8XUZ9</accession>